<comment type="catalytic activity">
    <reaction evidence="5">
        <text>N-terminal L-alanyl-[ribosomal protein bS18] + acetyl-CoA = N-terminal N(alpha)-acetyl-L-alanyl-[ribosomal protein bS18] + CoA + H(+)</text>
        <dbReference type="Rhea" id="RHEA:43756"/>
        <dbReference type="Rhea" id="RHEA-COMP:10676"/>
        <dbReference type="Rhea" id="RHEA-COMP:10677"/>
        <dbReference type="ChEBI" id="CHEBI:15378"/>
        <dbReference type="ChEBI" id="CHEBI:57287"/>
        <dbReference type="ChEBI" id="CHEBI:57288"/>
        <dbReference type="ChEBI" id="CHEBI:64718"/>
        <dbReference type="ChEBI" id="CHEBI:83683"/>
        <dbReference type="EC" id="2.3.1.266"/>
    </reaction>
</comment>
<dbReference type="PROSITE" id="PS51186">
    <property type="entry name" value="GNAT"/>
    <property type="match status" value="1"/>
</dbReference>
<dbReference type="CDD" id="cd04301">
    <property type="entry name" value="NAT_SF"/>
    <property type="match status" value="1"/>
</dbReference>
<protein>
    <recommendedName>
        <fullName evidence="5">[Ribosomal protein bS18]-alanine N-acetyltransferase</fullName>
        <ecNumber evidence="5">2.3.1.266</ecNumber>
    </recommendedName>
</protein>
<dbReference type="Gene3D" id="3.40.630.30">
    <property type="match status" value="1"/>
</dbReference>
<evidence type="ECO:0000256" key="3">
    <source>
        <dbReference type="ARBA" id="ARBA00022679"/>
    </source>
</evidence>
<comment type="caution">
    <text evidence="7">The sequence shown here is derived from an EMBL/GenBank/DDBJ whole genome shotgun (WGS) entry which is preliminary data.</text>
</comment>
<accession>A0A7C2I2K5</accession>
<reference evidence="7" key="1">
    <citation type="journal article" date="2020" name="mSystems">
        <title>Genome- and Community-Level Interaction Insights into Carbon Utilization and Element Cycling Functions of Hydrothermarchaeota in Hydrothermal Sediment.</title>
        <authorList>
            <person name="Zhou Z."/>
            <person name="Liu Y."/>
            <person name="Xu W."/>
            <person name="Pan J."/>
            <person name="Luo Z.H."/>
            <person name="Li M."/>
        </authorList>
    </citation>
    <scope>NUCLEOTIDE SEQUENCE [LARGE SCALE GENOMIC DNA]</scope>
    <source>
        <strain evidence="7">SpSt-300</strain>
    </source>
</reference>
<evidence type="ECO:0000256" key="1">
    <source>
        <dbReference type="ARBA" id="ARBA00005395"/>
    </source>
</evidence>
<dbReference type="SUPFAM" id="SSF55729">
    <property type="entry name" value="Acyl-CoA N-acyltransferases (Nat)"/>
    <property type="match status" value="1"/>
</dbReference>
<dbReference type="EMBL" id="DSMU01000132">
    <property type="protein sequence ID" value="HEL65456.1"/>
    <property type="molecule type" value="Genomic_DNA"/>
</dbReference>
<dbReference type="InterPro" id="IPR050680">
    <property type="entry name" value="YpeA/RimI_acetyltransf"/>
</dbReference>
<dbReference type="Pfam" id="PF00583">
    <property type="entry name" value="Acetyltransf_1"/>
    <property type="match status" value="1"/>
</dbReference>
<dbReference type="InterPro" id="IPR000182">
    <property type="entry name" value="GNAT_dom"/>
</dbReference>
<evidence type="ECO:0000313" key="7">
    <source>
        <dbReference type="EMBL" id="HEL65456.1"/>
    </source>
</evidence>
<evidence type="ECO:0000259" key="6">
    <source>
        <dbReference type="PROSITE" id="PS51186"/>
    </source>
</evidence>
<dbReference type="GO" id="GO:0005737">
    <property type="term" value="C:cytoplasm"/>
    <property type="evidence" value="ECO:0007669"/>
    <property type="project" value="UniProtKB-SubCell"/>
</dbReference>
<dbReference type="PANTHER" id="PTHR43420">
    <property type="entry name" value="ACETYLTRANSFERASE"/>
    <property type="match status" value="1"/>
</dbReference>
<organism evidence="7">
    <name type="scientific">Ammonifex degensii</name>
    <dbReference type="NCBI Taxonomy" id="42838"/>
    <lineage>
        <taxon>Bacteria</taxon>
        <taxon>Bacillati</taxon>
        <taxon>Bacillota</taxon>
        <taxon>Clostridia</taxon>
        <taxon>Thermoanaerobacterales</taxon>
        <taxon>Thermoanaerobacteraceae</taxon>
        <taxon>Ammonifex</taxon>
    </lineage>
</organism>
<gene>
    <name evidence="7" type="primary">rimI</name>
    <name evidence="7" type="ORF">ENQ34_02075</name>
</gene>
<proteinExistence type="inferred from homology"/>
<evidence type="ECO:0000256" key="5">
    <source>
        <dbReference type="RuleBase" id="RU363094"/>
    </source>
</evidence>
<keyword evidence="4" id="KW-0012">Acyltransferase</keyword>
<keyword evidence="2 5" id="KW-0963">Cytoplasm</keyword>
<dbReference type="GO" id="GO:0008999">
    <property type="term" value="F:protein-N-terminal-alanine acetyltransferase activity"/>
    <property type="evidence" value="ECO:0007669"/>
    <property type="project" value="UniProtKB-EC"/>
</dbReference>
<dbReference type="PANTHER" id="PTHR43420:SF44">
    <property type="entry name" value="ACETYLTRANSFERASE YPEA"/>
    <property type="match status" value="1"/>
</dbReference>
<dbReference type="InterPro" id="IPR016181">
    <property type="entry name" value="Acyl_CoA_acyltransferase"/>
</dbReference>
<dbReference type="AlphaFoldDB" id="A0A7C2I2K5"/>
<comment type="similarity">
    <text evidence="1 5">Belongs to the acetyltransferase family. RimI subfamily.</text>
</comment>
<feature type="domain" description="N-acetyltransferase" evidence="6">
    <location>
        <begin position="3"/>
        <end position="148"/>
    </location>
</feature>
<dbReference type="NCBIfam" id="TIGR01575">
    <property type="entry name" value="rimI"/>
    <property type="match status" value="1"/>
</dbReference>
<sequence length="155" mass="18031">MKVRITPMKPEHLDEVLAIEAVSFPLPWNRQTFLFEIILNELADYIVALTNRRVIGYGGMWLVMDEAHLTNIAVHPDFRGRGVGRQLLRELIRRAAAQGLKKMTLEVRPSNLTARRIYAEFGFEEKGVRKRYYRDNNEDAIIMWLEDLQQGFSSP</sequence>
<evidence type="ECO:0000256" key="2">
    <source>
        <dbReference type="ARBA" id="ARBA00022490"/>
    </source>
</evidence>
<comment type="subcellular location">
    <subcellularLocation>
        <location evidence="5">Cytoplasm</location>
    </subcellularLocation>
</comment>
<name>A0A7C2I2K5_9THEO</name>
<dbReference type="EC" id="2.3.1.266" evidence="5"/>
<dbReference type="InterPro" id="IPR006464">
    <property type="entry name" value="AcTrfase_RimI/Ard1"/>
</dbReference>
<comment type="function">
    <text evidence="5">Acetylates the N-terminal alanine of ribosomal protein bS18.</text>
</comment>
<evidence type="ECO:0000256" key="4">
    <source>
        <dbReference type="ARBA" id="ARBA00023315"/>
    </source>
</evidence>
<keyword evidence="3 7" id="KW-0808">Transferase</keyword>